<sequence length="430" mass="46130">MSGSRLDPWVDAYAQRAHGMAASEIRALFAVASRPEVVSLAGGMPFVQALNLDTMADTVQRVISERGAQALQYGSGQGDVRLREQILDVMEPVGVTAHPDDIVVTTGSQMALDLVTRVFCDPGDVVLVEAPSYVGALGVFASYQCDVVHVSMDGEGLVPAALEASIAAVQASGRRVKMIYTIPSFHNPAGVTQGAQRRAENLQIAQRAGVLVLEDDPYGLLGFDGEAPRAMRADDENGVIYLGSFSKTIASGLRVGWAVAPHGVREKLVLAAESAVLCPSNFSQLTVSEYLATQPWREQIKIFQELYRERRDALLESMESLLPAGTTWTTPSGGFYSWVTLPNGLDSKAMLPRALAALVAYVPGTGFYVDGSGRHNLRLSYCYPEPDRIREGVRRLASVVRAELDLTTTFGTSSGLHEPAGSGIPAPNLH</sequence>
<dbReference type="GO" id="GO:1901605">
    <property type="term" value="P:alpha-amino acid metabolic process"/>
    <property type="evidence" value="ECO:0007669"/>
    <property type="project" value="TreeGrafter"/>
</dbReference>
<dbReference type="InterPro" id="IPR015424">
    <property type="entry name" value="PyrdxlP-dep_Trfase"/>
</dbReference>
<dbReference type="Pfam" id="PF00155">
    <property type="entry name" value="Aminotran_1_2"/>
    <property type="match status" value="1"/>
</dbReference>
<organism evidence="9">
    <name type="scientific">freshwater metagenome</name>
    <dbReference type="NCBI Taxonomy" id="449393"/>
    <lineage>
        <taxon>unclassified sequences</taxon>
        <taxon>metagenomes</taxon>
        <taxon>ecological metagenomes</taxon>
    </lineage>
</organism>
<evidence type="ECO:0000256" key="5">
    <source>
        <dbReference type="ARBA" id="ARBA00022679"/>
    </source>
</evidence>
<dbReference type="Gene3D" id="3.40.640.10">
    <property type="entry name" value="Type I PLP-dependent aspartate aminotransferase-like (Major domain)"/>
    <property type="match status" value="1"/>
</dbReference>
<dbReference type="InterPro" id="IPR015421">
    <property type="entry name" value="PyrdxlP-dep_Trfase_major"/>
</dbReference>
<dbReference type="FunFam" id="3.40.640.10:FF:000053">
    <property type="entry name" value="Aminotransferase, class I"/>
    <property type="match status" value="1"/>
</dbReference>
<proteinExistence type="inferred from homology"/>
<dbReference type="InterPro" id="IPR050859">
    <property type="entry name" value="Class-I_PLP-dep_aminotransf"/>
</dbReference>
<evidence type="ECO:0000259" key="8">
    <source>
        <dbReference type="Pfam" id="PF00155"/>
    </source>
</evidence>
<evidence type="ECO:0000256" key="3">
    <source>
        <dbReference type="ARBA" id="ARBA00011738"/>
    </source>
</evidence>
<dbReference type="Gene3D" id="3.90.1150.10">
    <property type="entry name" value="Aspartate Aminotransferase, domain 1"/>
    <property type="match status" value="1"/>
</dbReference>
<evidence type="ECO:0000256" key="7">
    <source>
        <dbReference type="SAM" id="MobiDB-lite"/>
    </source>
</evidence>
<dbReference type="EMBL" id="CAEZYZ010000027">
    <property type="protein sequence ID" value="CAB4739675.1"/>
    <property type="molecule type" value="Genomic_DNA"/>
</dbReference>
<dbReference type="InterPro" id="IPR004839">
    <property type="entry name" value="Aminotransferase_I/II_large"/>
</dbReference>
<accession>A0A6J6SY87</accession>
<dbReference type="InterPro" id="IPR015422">
    <property type="entry name" value="PyrdxlP-dep_Trfase_small"/>
</dbReference>
<dbReference type="CDD" id="cd00609">
    <property type="entry name" value="AAT_like"/>
    <property type="match status" value="1"/>
</dbReference>
<evidence type="ECO:0000256" key="1">
    <source>
        <dbReference type="ARBA" id="ARBA00001933"/>
    </source>
</evidence>
<evidence type="ECO:0000256" key="4">
    <source>
        <dbReference type="ARBA" id="ARBA00022576"/>
    </source>
</evidence>
<evidence type="ECO:0000256" key="6">
    <source>
        <dbReference type="ARBA" id="ARBA00022898"/>
    </source>
</evidence>
<reference evidence="9" key="1">
    <citation type="submission" date="2020-05" db="EMBL/GenBank/DDBJ databases">
        <authorList>
            <person name="Chiriac C."/>
            <person name="Salcher M."/>
            <person name="Ghai R."/>
            <person name="Kavagutti S V."/>
        </authorList>
    </citation>
    <scope>NUCLEOTIDE SEQUENCE</scope>
</reference>
<keyword evidence="6" id="KW-0663">Pyridoxal phosphate</keyword>
<feature type="domain" description="Aminotransferase class I/classII large" evidence="8">
    <location>
        <begin position="54"/>
        <end position="396"/>
    </location>
</feature>
<name>A0A6J6SY87_9ZZZZ</name>
<dbReference type="GO" id="GO:0030170">
    <property type="term" value="F:pyridoxal phosphate binding"/>
    <property type="evidence" value="ECO:0007669"/>
    <property type="project" value="InterPro"/>
</dbReference>
<keyword evidence="4" id="KW-0032">Aminotransferase</keyword>
<protein>
    <submittedName>
        <fullName evidence="9">Unannotated protein</fullName>
    </submittedName>
</protein>
<gene>
    <name evidence="9" type="ORF">UFOPK2810_00255</name>
</gene>
<dbReference type="SUPFAM" id="SSF53383">
    <property type="entry name" value="PLP-dependent transferases"/>
    <property type="match status" value="1"/>
</dbReference>
<comment type="subunit">
    <text evidence="3">Homodimer.</text>
</comment>
<dbReference type="PANTHER" id="PTHR42790:SF19">
    <property type="entry name" value="KYNURENINE_ALPHA-AMINOADIPATE AMINOTRANSFERASE, MITOCHONDRIAL"/>
    <property type="match status" value="1"/>
</dbReference>
<feature type="region of interest" description="Disordered" evidence="7">
    <location>
        <begin position="411"/>
        <end position="430"/>
    </location>
</feature>
<dbReference type="GO" id="GO:0008483">
    <property type="term" value="F:transaminase activity"/>
    <property type="evidence" value="ECO:0007669"/>
    <property type="project" value="UniProtKB-KW"/>
</dbReference>
<dbReference type="PANTHER" id="PTHR42790">
    <property type="entry name" value="AMINOTRANSFERASE"/>
    <property type="match status" value="1"/>
</dbReference>
<comment type="similarity">
    <text evidence="2">Belongs to the class-I pyridoxal-phosphate-dependent aminotransferase family.</text>
</comment>
<comment type="cofactor">
    <cofactor evidence="1">
        <name>pyridoxal 5'-phosphate</name>
        <dbReference type="ChEBI" id="CHEBI:597326"/>
    </cofactor>
</comment>
<keyword evidence="5" id="KW-0808">Transferase</keyword>
<dbReference type="AlphaFoldDB" id="A0A6J6SY87"/>
<evidence type="ECO:0000256" key="2">
    <source>
        <dbReference type="ARBA" id="ARBA00007441"/>
    </source>
</evidence>
<evidence type="ECO:0000313" key="9">
    <source>
        <dbReference type="EMBL" id="CAB4739675.1"/>
    </source>
</evidence>